<dbReference type="PANTHER" id="PTHR24220:SF470">
    <property type="entry name" value="CELL DIVISION ATP-BINDING PROTEIN FTSE"/>
    <property type="match status" value="1"/>
</dbReference>
<keyword evidence="7 9" id="KW-0472">Membrane</keyword>
<comment type="subunit">
    <text evidence="9">Homodimer. Forms a membrane-associated complex with FtsX.</text>
</comment>
<reference evidence="12 13" key="1">
    <citation type="journal article" date="2021" name="Environ. Microbiol.">
        <title>Genetic insights into the dark matter of the mammalian gut microbiota through targeted genome reconstruction.</title>
        <authorList>
            <person name="Lugli G.A."/>
            <person name="Alessandri G."/>
            <person name="Milani C."/>
            <person name="Viappiani A."/>
            <person name="Fontana F."/>
            <person name="Tarracchini C."/>
            <person name="Mancabelli L."/>
            <person name="Argentini C."/>
            <person name="Ruiz L."/>
            <person name="Margolles A."/>
            <person name="van Sinderen D."/>
            <person name="Turroni F."/>
            <person name="Ventura M."/>
        </authorList>
    </citation>
    <scope>NUCLEOTIDE SEQUENCE [LARGE SCALE GENOMIC DNA]</scope>
    <source>
        <strain evidence="12 13">LC6</strain>
    </source>
</reference>
<evidence type="ECO:0000256" key="9">
    <source>
        <dbReference type="RuleBase" id="RU365094"/>
    </source>
</evidence>
<evidence type="ECO:0000256" key="6">
    <source>
        <dbReference type="ARBA" id="ARBA00022840"/>
    </source>
</evidence>
<keyword evidence="13" id="KW-1185">Reference proteome</keyword>
<feature type="domain" description="ABC transporter" evidence="11">
    <location>
        <begin position="4"/>
        <end position="240"/>
    </location>
</feature>
<dbReference type="NCBIfam" id="TIGR02673">
    <property type="entry name" value="FtsE"/>
    <property type="match status" value="1"/>
</dbReference>
<dbReference type="GO" id="GO:0051301">
    <property type="term" value="P:cell division"/>
    <property type="evidence" value="ECO:0007669"/>
    <property type="project" value="UniProtKB-KW"/>
</dbReference>
<evidence type="ECO:0000256" key="8">
    <source>
        <dbReference type="ARBA" id="ARBA00023306"/>
    </source>
</evidence>
<evidence type="ECO:0000256" key="4">
    <source>
        <dbReference type="ARBA" id="ARBA00022618"/>
    </source>
</evidence>
<dbReference type="PANTHER" id="PTHR24220">
    <property type="entry name" value="IMPORT ATP-BINDING PROTEIN"/>
    <property type="match status" value="1"/>
</dbReference>
<evidence type="ECO:0000256" key="10">
    <source>
        <dbReference type="SAM" id="MobiDB-lite"/>
    </source>
</evidence>
<feature type="region of interest" description="Disordered" evidence="10">
    <location>
        <begin position="318"/>
        <end position="380"/>
    </location>
</feature>
<feature type="compositionally biased region" description="Low complexity" evidence="10">
    <location>
        <begin position="366"/>
        <end position="380"/>
    </location>
</feature>
<dbReference type="InterPro" id="IPR003593">
    <property type="entry name" value="AAA+_ATPase"/>
</dbReference>
<keyword evidence="6 9" id="KW-0067">ATP-binding</keyword>
<keyword evidence="3 9" id="KW-1003">Cell membrane</keyword>
<dbReference type="PROSITE" id="PS00211">
    <property type="entry name" value="ABC_TRANSPORTER_1"/>
    <property type="match status" value="1"/>
</dbReference>
<gene>
    <name evidence="9 12" type="primary">ftsE</name>
    <name evidence="12" type="ORF">JS530_03375</name>
</gene>
<comment type="function">
    <text evidence="9">Part of the ABC transporter FtsEX involved in cellular division.</text>
</comment>
<dbReference type="Gene3D" id="3.40.50.300">
    <property type="entry name" value="P-loop containing nucleotide triphosphate hydrolases"/>
    <property type="match status" value="1"/>
</dbReference>
<evidence type="ECO:0000256" key="5">
    <source>
        <dbReference type="ARBA" id="ARBA00022741"/>
    </source>
</evidence>
<proteinExistence type="inferred from homology"/>
<evidence type="ECO:0000313" key="13">
    <source>
        <dbReference type="Proteomes" id="UP000711736"/>
    </source>
</evidence>
<comment type="subcellular location">
    <subcellularLocation>
        <location evidence="9">Cell membrane</location>
        <topology evidence="9">Peripheral membrane protein</topology>
        <orientation evidence="9">Cytoplasmic side</orientation>
    </subcellularLocation>
</comment>
<evidence type="ECO:0000256" key="7">
    <source>
        <dbReference type="ARBA" id="ARBA00023136"/>
    </source>
</evidence>
<evidence type="ECO:0000313" key="12">
    <source>
        <dbReference type="EMBL" id="MBT1174559.1"/>
    </source>
</evidence>
<dbReference type="InterPro" id="IPR015854">
    <property type="entry name" value="ABC_transpr_LolD-like"/>
</dbReference>
<dbReference type="SMART" id="SM00382">
    <property type="entry name" value="AAA"/>
    <property type="match status" value="1"/>
</dbReference>
<dbReference type="SUPFAM" id="SSF52540">
    <property type="entry name" value="P-loop containing nucleoside triphosphate hydrolases"/>
    <property type="match status" value="1"/>
</dbReference>
<comment type="similarity">
    <text evidence="1 9">Belongs to the ABC transporter superfamily.</text>
</comment>
<feature type="compositionally biased region" description="Pro residues" evidence="10">
    <location>
        <begin position="348"/>
        <end position="362"/>
    </location>
</feature>
<keyword evidence="8 9" id="KW-0131">Cell cycle</keyword>
<name>A0ABS5UVA0_9BIFI</name>
<dbReference type="RefSeq" id="WP_214375807.1">
    <property type="nucleotide sequence ID" value="NZ_JAFEJU010000002.1"/>
</dbReference>
<dbReference type="GO" id="GO:0005524">
    <property type="term" value="F:ATP binding"/>
    <property type="evidence" value="ECO:0007669"/>
    <property type="project" value="UniProtKB-KW"/>
</dbReference>
<evidence type="ECO:0000256" key="3">
    <source>
        <dbReference type="ARBA" id="ARBA00022475"/>
    </source>
</evidence>
<accession>A0ABS5UVA0</accession>
<sequence length="380" mass="40743">MALISLDNVSKIYPKGTRPALDNINLDIERGDFVFLVGASGSGKTTLLSLLLREEEATSGEIRVAGNDLRRISNRQVPQYRRSLGFVFQDYKLLNNKTVWENVAFALEVIGTRRSTIKSLVPKVLDTVGLTGKEKNYPHELSGGEQQRVAIARAYVNHPQILLADEPTGNLDPTTSLGIMEVLDSINRTGTTVVMATHNEEIVNSMRKRVVELHNGKIVRDEAHGSYDSALFFPDAEVEARSDKANHIATPARHVIEAQEAPSEGIARLANSVHSGRTGRYGETFAPIEDTLTWGKGLPLDEQAAKLEQTQAFDPLKDDAAASADAQSAPADSSAAPTADSTAAAAPLEPPAPPAPPAPPQQTKPSDAAVDTSDSAAKGE</sequence>
<feature type="compositionally biased region" description="Low complexity" evidence="10">
    <location>
        <begin position="321"/>
        <end position="347"/>
    </location>
</feature>
<protein>
    <recommendedName>
        <fullName evidence="2 9">Cell division ATP-binding protein FtsE</fullName>
    </recommendedName>
</protein>
<keyword evidence="4 9" id="KW-0132">Cell division</keyword>
<evidence type="ECO:0000259" key="11">
    <source>
        <dbReference type="PROSITE" id="PS50893"/>
    </source>
</evidence>
<dbReference type="Proteomes" id="UP000711736">
    <property type="component" value="Unassembled WGS sequence"/>
</dbReference>
<evidence type="ECO:0000256" key="2">
    <source>
        <dbReference type="ARBA" id="ARBA00020019"/>
    </source>
</evidence>
<dbReference type="InterPro" id="IPR027417">
    <property type="entry name" value="P-loop_NTPase"/>
</dbReference>
<dbReference type="EMBL" id="JAFEJU010000002">
    <property type="protein sequence ID" value="MBT1174559.1"/>
    <property type="molecule type" value="Genomic_DNA"/>
</dbReference>
<dbReference type="PROSITE" id="PS50893">
    <property type="entry name" value="ABC_TRANSPORTER_2"/>
    <property type="match status" value="1"/>
</dbReference>
<dbReference type="InterPro" id="IPR017871">
    <property type="entry name" value="ABC_transporter-like_CS"/>
</dbReference>
<dbReference type="InterPro" id="IPR003439">
    <property type="entry name" value="ABC_transporter-like_ATP-bd"/>
</dbReference>
<evidence type="ECO:0000256" key="1">
    <source>
        <dbReference type="ARBA" id="ARBA00005417"/>
    </source>
</evidence>
<comment type="caution">
    <text evidence="12">The sequence shown here is derived from an EMBL/GenBank/DDBJ whole genome shotgun (WGS) entry which is preliminary data.</text>
</comment>
<organism evidence="12 13">
    <name type="scientific">Bifidobacterium colobi</name>
    <dbReference type="NCBI Taxonomy" id="2809026"/>
    <lineage>
        <taxon>Bacteria</taxon>
        <taxon>Bacillati</taxon>
        <taxon>Actinomycetota</taxon>
        <taxon>Actinomycetes</taxon>
        <taxon>Bifidobacteriales</taxon>
        <taxon>Bifidobacteriaceae</taxon>
        <taxon>Bifidobacterium</taxon>
    </lineage>
</organism>
<keyword evidence="5 9" id="KW-0547">Nucleotide-binding</keyword>
<dbReference type="Pfam" id="PF00005">
    <property type="entry name" value="ABC_tran"/>
    <property type="match status" value="1"/>
</dbReference>
<dbReference type="InterPro" id="IPR005286">
    <property type="entry name" value="Cell_div_FtsE"/>
</dbReference>